<protein>
    <recommendedName>
        <fullName evidence="4">VRR-NUC domain-containing protein</fullName>
    </recommendedName>
</protein>
<evidence type="ECO:0000256" key="3">
    <source>
        <dbReference type="ARBA" id="ARBA00022801"/>
    </source>
</evidence>
<dbReference type="InterPro" id="IPR014883">
    <property type="entry name" value="VRR_NUC"/>
</dbReference>
<comment type="cofactor">
    <cofactor evidence="1">
        <name>Mg(2+)</name>
        <dbReference type="ChEBI" id="CHEBI:18420"/>
    </cofactor>
</comment>
<evidence type="ECO:0000256" key="1">
    <source>
        <dbReference type="ARBA" id="ARBA00001946"/>
    </source>
</evidence>
<reference evidence="5" key="1">
    <citation type="journal article" date="2015" name="Nature">
        <title>Complex archaea that bridge the gap between prokaryotes and eukaryotes.</title>
        <authorList>
            <person name="Spang A."/>
            <person name="Saw J.H."/>
            <person name="Jorgensen S.L."/>
            <person name="Zaremba-Niedzwiedzka K."/>
            <person name="Martijn J."/>
            <person name="Lind A.E."/>
            <person name="van Eijk R."/>
            <person name="Schleper C."/>
            <person name="Guy L."/>
            <person name="Ettema T.J."/>
        </authorList>
    </citation>
    <scope>NUCLEOTIDE SEQUENCE</scope>
</reference>
<keyword evidence="3" id="KW-0378">Hydrolase</keyword>
<dbReference type="EMBL" id="LAZR01015668">
    <property type="protein sequence ID" value="KKM07923.1"/>
    <property type="molecule type" value="Genomic_DNA"/>
</dbReference>
<gene>
    <name evidence="5" type="ORF">LCGC14_1729110</name>
</gene>
<sequence>MIELTEAQVKYAVNEYLETMMAMGKLYFERLNAGNFIEVRGETRRRIKGAKKGTSDFFVIQGGEGAHELLTFVTFVEVKSSKGKQSPDQLEFEEMITKYHCRYAVVRSVDELQEVLG</sequence>
<evidence type="ECO:0000313" key="5">
    <source>
        <dbReference type="EMBL" id="KKM07923.1"/>
    </source>
</evidence>
<dbReference type="GO" id="GO:0016788">
    <property type="term" value="F:hydrolase activity, acting on ester bonds"/>
    <property type="evidence" value="ECO:0007669"/>
    <property type="project" value="InterPro"/>
</dbReference>
<organism evidence="5">
    <name type="scientific">marine sediment metagenome</name>
    <dbReference type="NCBI Taxonomy" id="412755"/>
    <lineage>
        <taxon>unclassified sequences</taxon>
        <taxon>metagenomes</taxon>
        <taxon>ecological metagenomes</taxon>
    </lineage>
</organism>
<accession>A0A0F9K9V0</accession>
<dbReference type="AlphaFoldDB" id="A0A0F9K9V0"/>
<evidence type="ECO:0000259" key="4">
    <source>
        <dbReference type="Pfam" id="PF08774"/>
    </source>
</evidence>
<dbReference type="GO" id="GO:0004518">
    <property type="term" value="F:nuclease activity"/>
    <property type="evidence" value="ECO:0007669"/>
    <property type="project" value="UniProtKB-KW"/>
</dbReference>
<name>A0A0F9K9V0_9ZZZZ</name>
<comment type="caution">
    <text evidence="5">The sequence shown here is derived from an EMBL/GenBank/DDBJ whole genome shotgun (WGS) entry which is preliminary data.</text>
</comment>
<keyword evidence="2" id="KW-0540">Nuclease</keyword>
<dbReference type="InterPro" id="IPR011856">
    <property type="entry name" value="tRNA_endonuc-like_dom_sf"/>
</dbReference>
<proteinExistence type="predicted"/>
<dbReference type="Pfam" id="PF08774">
    <property type="entry name" value="VRR_NUC"/>
    <property type="match status" value="1"/>
</dbReference>
<evidence type="ECO:0000256" key="2">
    <source>
        <dbReference type="ARBA" id="ARBA00022722"/>
    </source>
</evidence>
<dbReference type="GO" id="GO:0003676">
    <property type="term" value="F:nucleic acid binding"/>
    <property type="evidence" value="ECO:0007669"/>
    <property type="project" value="InterPro"/>
</dbReference>
<feature type="domain" description="VRR-NUC" evidence="4">
    <location>
        <begin position="45"/>
        <end position="109"/>
    </location>
</feature>
<dbReference type="Gene3D" id="3.40.1350.10">
    <property type="match status" value="1"/>
</dbReference>